<dbReference type="Pfam" id="PF00930">
    <property type="entry name" value="DPPIV_N"/>
    <property type="match status" value="1"/>
</dbReference>
<accession>A0A7C1G1I3</accession>
<dbReference type="GO" id="GO:0006508">
    <property type="term" value="P:proteolysis"/>
    <property type="evidence" value="ECO:0007669"/>
    <property type="project" value="InterPro"/>
</dbReference>
<sequence length="316" mass="34466">MLTLLLTIAPSCASPSTEERVALAATPSGKILFVQNGDIYVWENGKIRRVLELGNAAWPRWSPDGTRIAFVRMGDAFSDLYVVRSDGQDMRQLTRNQPGFTPGSYEYVQNAVWALSPAWSPDGATIVYVSDLNSIKNFLWLIPSQGGTPQRLEPSTRLGDNVDQPTFSPDGTRIAFVHRVTREDGLSRRTDIWVVNLRTGELAPLVQGGDGQYAPTWSPDGNWIAYVGRNGSANDLFVIPASGGQPVQLTNSGVVASPTWSPDGRTIAFLQLEREGFAVYTIEFTLGPDGQPRAGEPKKLFAAENIDAVSGLSWHS</sequence>
<evidence type="ECO:0000259" key="2">
    <source>
        <dbReference type="Pfam" id="PF00930"/>
    </source>
</evidence>
<dbReference type="Gene3D" id="2.120.10.60">
    <property type="entry name" value="Tricorn protease N-terminal domain"/>
    <property type="match status" value="1"/>
</dbReference>
<dbReference type="InterPro" id="IPR011042">
    <property type="entry name" value="6-blade_b-propeller_TolB-like"/>
</dbReference>
<comment type="caution">
    <text evidence="3">The sequence shown here is derived from an EMBL/GenBank/DDBJ whole genome shotgun (WGS) entry which is preliminary data.</text>
</comment>
<feature type="domain" description="Dipeptidylpeptidase IV N-terminal" evidence="2">
    <location>
        <begin position="189"/>
        <end position="285"/>
    </location>
</feature>
<dbReference type="SUPFAM" id="SSF82171">
    <property type="entry name" value="DPP6 N-terminal domain-like"/>
    <property type="match status" value="1"/>
</dbReference>
<dbReference type="AlphaFoldDB" id="A0A7C1G1I3"/>
<gene>
    <name evidence="3" type="ORF">ENP47_01475</name>
</gene>
<dbReference type="PANTHER" id="PTHR36842:SF1">
    <property type="entry name" value="PROTEIN TOLB"/>
    <property type="match status" value="1"/>
</dbReference>
<dbReference type="Gene3D" id="2.120.10.30">
    <property type="entry name" value="TolB, C-terminal domain"/>
    <property type="match status" value="1"/>
</dbReference>
<organism evidence="3">
    <name type="scientific">Thermomicrobium roseum</name>
    <dbReference type="NCBI Taxonomy" id="500"/>
    <lineage>
        <taxon>Bacteria</taxon>
        <taxon>Pseudomonadati</taxon>
        <taxon>Thermomicrobiota</taxon>
        <taxon>Thermomicrobia</taxon>
        <taxon>Thermomicrobiales</taxon>
        <taxon>Thermomicrobiaceae</taxon>
        <taxon>Thermomicrobium</taxon>
    </lineage>
</organism>
<evidence type="ECO:0000313" key="3">
    <source>
        <dbReference type="EMBL" id="HEF64274.1"/>
    </source>
</evidence>
<dbReference type="InterPro" id="IPR011659">
    <property type="entry name" value="WD40"/>
</dbReference>
<dbReference type="SUPFAM" id="SSF69304">
    <property type="entry name" value="Tricorn protease N-terminal domain"/>
    <property type="match status" value="1"/>
</dbReference>
<dbReference type="EMBL" id="DSJL01000002">
    <property type="protein sequence ID" value="HEF64274.1"/>
    <property type="molecule type" value="Genomic_DNA"/>
</dbReference>
<dbReference type="PANTHER" id="PTHR36842">
    <property type="entry name" value="PROTEIN TOLB HOMOLOG"/>
    <property type="match status" value="1"/>
</dbReference>
<dbReference type="InterPro" id="IPR002469">
    <property type="entry name" value="Peptidase_S9B_N"/>
</dbReference>
<proteinExistence type="inferred from homology"/>
<name>A0A7C1G1I3_THERO</name>
<evidence type="ECO:0000256" key="1">
    <source>
        <dbReference type="ARBA" id="ARBA00009820"/>
    </source>
</evidence>
<reference evidence="3" key="1">
    <citation type="journal article" date="2020" name="mSystems">
        <title>Genome- and Community-Level Interaction Insights into Carbon Utilization and Element Cycling Functions of Hydrothermarchaeota in Hydrothermal Sediment.</title>
        <authorList>
            <person name="Zhou Z."/>
            <person name="Liu Y."/>
            <person name="Xu W."/>
            <person name="Pan J."/>
            <person name="Luo Z.H."/>
            <person name="Li M."/>
        </authorList>
    </citation>
    <scope>NUCLEOTIDE SEQUENCE [LARGE SCALE GENOMIC DNA]</scope>
    <source>
        <strain evidence="3">SpSt-222</strain>
    </source>
</reference>
<dbReference type="Pfam" id="PF07676">
    <property type="entry name" value="PD40"/>
    <property type="match status" value="2"/>
</dbReference>
<comment type="similarity">
    <text evidence="1">Belongs to the TolB family.</text>
</comment>
<protein>
    <submittedName>
        <fullName evidence="3">Acylaminoacyl-peptidase</fullName>
    </submittedName>
</protein>